<accession>A0A078A0C4</accession>
<feature type="compositionally biased region" description="Polar residues" evidence="1">
    <location>
        <begin position="36"/>
        <end position="49"/>
    </location>
</feature>
<feature type="region of interest" description="Disordered" evidence="1">
    <location>
        <begin position="660"/>
        <end position="679"/>
    </location>
</feature>
<keyword evidence="3" id="KW-1185">Reference proteome</keyword>
<feature type="compositionally biased region" description="Polar residues" evidence="1">
    <location>
        <begin position="354"/>
        <end position="371"/>
    </location>
</feature>
<feature type="region of interest" description="Disordered" evidence="1">
    <location>
        <begin position="1"/>
        <end position="49"/>
    </location>
</feature>
<dbReference type="AlphaFoldDB" id="A0A078A0C4"/>
<feature type="compositionally biased region" description="Basic residues" evidence="1">
    <location>
        <begin position="24"/>
        <end position="33"/>
    </location>
</feature>
<reference evidence="2 3" key="1">
    <citation type="submission" date="2014-06" db="EMBL/GenBank/DDBJ databases">
        <authorList>
            <person name="Swart Estienne"/>
        </authorList>
    </citation>
    <scope>NUCLEOTIDE SEQUENCE [LARGE SCALE GENOMIC DNA]</scope>
    <source>
        <strain evidence="2 3">130c</strain>
    </source>
</reference>
<evidence type="ECO:0000313" key="2">
    <source>
        <dbReference type="EMBL" id="CDW74233.1"/>
    </source>
</evidence>
<organism evidence="2 3">
    <name type="scientific">Stylonychia lemnae</name>
    <name type="common">Ciliate</name>
    <dbReference type="NCBI Taxonomy" id="5949"/>
    <lineage>
        <taxon>Eukaryota</taxon>
        <taxon>Sar</taxon>
        <taxon>Alveolata</taxon>
        <taxon>Ciliophora</taxon>
        <taxon>Intramacronucleata</taxon>
        <taxon>Spirotrichea</taxon>
        <taxon>Stichotrichia</taxon>
        <taxon>Sporadotrichida</taxon>
        <taxon>Oxytrichidae</taxon>
        <taxon>Stylonychinae</taxon>
        <taxon>Stylonychia</taxon>
    </lineage>
</organism>
<protein>
    <submittedName>
        <fullName evidence="2">Uncharacterized protein</fullName>
    </submittedName>
</protein>
<gene>
    <name evidence="2" type="primary">Contig14049.g14979</name>
    <name evidence="2" type="ORF">STYLEM_3227</name>
</gene>
<dbReference type="EMBL" id="CCKQ01003125">
    <property type="protein sequence ID" value="CDW74233.1"/>
    <property type="molecule type" value="Genomic_DNA"/>
</dbReference>
<dbReference type="Proteomes" id="UP000039865">
    <property type="component" value="Unassembled WGS sequence"/>
</dbReference>
<feature type="compositionally biased region" description="Low complexity" evidence="1">
    <location>
        <begin position="660"/>
        <end position="670"/>
    </location>
</feature>
<name>A0A078A0C4_STYLE</name>
<feature type="region of interest" description="Disordered" evidence="1">
    <location>
        <begin position="353"/>
        <end position="372"/>
    </location>
</feature>
<evidence type="ECO:0000256" key="1">
    <source>
        <dbReference type="SAM" id="MobiDB-lite"/>
    </source>
</evidence>
<sequence>MYQAQSTSLMQQQQQERSQNNRYGKGKQHRQVPRRPQSSALHQSQNKNNSMQIKSQAYNQTKLQKKTSYISKQLSMISHGNWNQETAPYTSTIQSIQRPRVSQEKLLTEHDTSVNQNQHLQSIQQGAVDSFFDDVSIQIIQHDDYDLDAYEDKCKRDNRKLRNERLHSIVKQIDGYHKQIESQKQIQLQQRFSRQRSINITEKQLQSRFSTKNILKAVTNKQMSHIQAAQSLASLNDSIIQQNPLIQLIGTKEEDEKMNEDLTYPELLKDIMETQKRFEALKEHNDVQEIGDLFKITKQNLSQYSGFINKIKNNLTNLNKFMIKKEQEHNIPLSNLKRDSSTNSLNQGFKAHQNKNQASLNRNNRSANQSPRVLIRKSSVKKIDRPFSAVGNYQSMNIDAKRKQHLLGNNSLMLQRSTTTFKEKGKRKQHSEYDNSESEIQMFYSSKNESFVNLPSNVSLKIKNQLINRAQQDQSKQSMHEYNLVTKPYRQLDKDQVTSSISIVKNLSRINNEIQLFSHNLEQHCKDNIRHSYNNLHNFDNKQVGLNQLALRRAQLQLQNPDINLSHPKAIRQQQTLQLDPTYVEMEQAKNGKDYHEDTDKKMFTRESKSFEQQRLFRNSTRKNKNKAVGNLNLPSDQELENEDNNYRDSIEITNIGINLGGSKNKNGLGNKRRPSVKF</sequence>
<evidence type="ECO:0000313" key="3">
    <source>
        <dbReference type="Proteomes" id="UP000039865"/>
    </source>
</evidence>
<proteinExistence type="predicted"/>
<dbReference type="InParanoid" id="A0A078A0C4"/>
<feature type="region of interest" description="Disordered" evidence="1">
    <location>
        <begin position="620"/>
        <end position="641"/>
    </location>
</feature>
<feature type="compositionally biased region" description="Low complexity" evidence="1">
    <location>
        <begin position="1"/>
        <end position="18"/>
    </location>
</feature>